<dbReference type="PANTHER" id="PTHR13767:SF2">
    <property type="entry name" value="PSEUDOURIDYLATE SYNTHASE TRUB1"/>
    <property type="match status" value="1"/>
</dbReference>
<dbReference type="InterPro" id="IPR036974">
    <property type="entry name" value="PUA_sf"/>
</dbReference>
<dbReference type="InterPro" id="IPR002501">
    <property type="entry name" value="PsdUridine_synth_N"/>
</dbReference>
<dbReference type="RefSeq" id="WP_310236328.1">
    <property type="nucleotide sequence ID" value="NZ_JAVDWO010000010.1"/>
</dbReference>
<dbReference type="Pfam" id="PF01509">
    <property type="entry name" value="TruB_N"/>
    <property type="match status" value="1"/>
</dbReference>
<keyword evidence="3 5" id="KW-0819">tRNA processing</keyword>
<evidence type="ECO:0000259" key="9">
    <source>
        <dbReference type="Pfam" id="PF16198"/>
    </source>
</evidence>
<protein>
    <recommendedName>
        <fullName evidence="5">tRNA pseudouridine synthase B</fullName>
        <ecNumber evidence="5">5.4.99.25</ecNumber>
    </recommendedName>
    <alternativeName>
        <fullName evidence="5">tRNA pseudouridine(55) synthase</fullName>
        <shortName evidence="5">Psi55 synthase</shortName>
    </alternativeName>
    <alternativeName>
        <fullName evidence="5">tRNA pseudouridylate synthase</fullName>
    </alternativeName>
    <alternativeName>
        <fullName evidence="5">tRNA-uridine isomerase</fullName>
    </alternativeName>
</protein>
<evidence type="ECO:0000256" key="4">
    <source>
        <dbReference type="ARBA" id="ARBA00023235"/>
    </source>
</evidence>
<feature type="domain" description="tRNA pseudouridine synthase II TruB subfamily 1 C-terminal" evidence="8">
    <location>
        <begin position="283"/>
        <end position="338"/>
    </location>
</feature>
<keyword evidence="11" id="KW-1185">Reference proteome</keyword>
<evidence type="ECO:0000313" key="11">
    <source>
        <dbReference type="Proteomes" id="UP001256588"/>
    </source>
</evidence>
<dbReference type="GO" id="GO:0160148">
    <property type="term" value="F:tRNA pseudouridine(55) synthase activity"/>
    <property type="evidence" value="ECO:0007669"/>
    <property type="project" value="UniProtKB-EC"/>
</dbReference>
<comment type="catalytic activity">
    <reaction evidence="1 5">
        <text>uridine(55) in tRNA = pseudouridine(55) in tRNA</text>
        <dbReference type="Rhea" id="RHEA:42532"/>
        <dbReference type="Rhea" id="RHEA-COMP:10101"/>
        <dbReference type="Rhea" id="RHEA-COMP:10102"/>
        <dbReference type="ChEBI" id="CHEBI:65314"/>
        <dbReference type="ChEBI" id="CHEBI:65315"/>
        <dbReference type="EC" id="5.4.99.25"/>
    </reaction>
</comment>
<sequence length="348" mass="37674">MSANLPPTDAGASPATPSRPRGKRRQQDRPRTKFRKLDGILLLDKPRGMSSNQALQRVRHLFRAEKGGHTGSLDPLATGLLPVCFGEATKIAGGLLGARKAYTTVARLGQVTDTDDADGEILRERPVPALTIETLDAALGQLVGRIQQRPPIYSALKRGGEPLYAKARRGETVEVDVRPVDVHAFELQSAADLLDGVLDPGGMPQLRLHVECGSGTYVRSLVRDLGELLGCGAHVAELRRQWVDPFRDPRMWTLEDLQALAARGEPQLEACLLEIEAGMLAWPKVHVDARQAARLQNGQDVPGPYAPVGEVAIIGPAGRAEGLGQVDADGRLKPQRMFRLAHPIATRD</sequence>
<name>A0ABU1XYC5_9GAMM</name>
<evidence type="ECO:0000256" key="1">
    <source>
        <dbReference type="ARBA" id="ARBA00000385"/>
    </source>
</evidence>
<evidence type="ECO:0000313" key="10">
    <source>
        <dbReference type="EMBL" id="MDR7193757.1"/>
    </source>
</evidence>
<gene>
    <name evidence="5" type="primary">truB</name>
    <name evidence="10" type="ORF">J2W68_002494</name>
</gene>
<dbReference type="Gene3D" id="3.30.2350.10">
    <property type="entry name" value="Pseudouridine synthase"/>
    <property type="match status" value="1"/>
</dbReference>
<evidence type="ECO:0000256" key="2">
    <source>
        <dbReference type="ARBA" id="ARBA00005642"/>
    </source>
</evidence>
<dbReference type="CDD" id="cd02573">
    <property type="entry name" value="PseudoU_synth_EcTruB"/>
    <property type="match status" value="1"/>
</dbReference>
<organism evidence="10 11">
    <name type="scientific">Luteimonas terrae</name>
    <dbReference type="NCBI Taxonomy" id="1530191"/>
    <lineage>
        <taxon>Bacteria</taxon>
        <taxon>Pseudomonadati</taxon>
        <taxon>Pseudomonadota</taxon>
        <taxon>Gammaproteobacteria</taxon>
        <taxon>Lysobacterales</taxon>
        <taxon>Lysobacteraceae</taxon>
        <taxon>Luteimonas</taxon>
    </lineage>
</organism>
<dbReference type="Gene3D" id="2.30.130.10">
    <property type="entry name" value="PUA domain"/>
    <property type="match status" value="1"/>
</dbReference>
<comment type="caution">
    <text evidence="10">The sequence shown here is derived from an EMBL/GenBank/DDBJ whole genome shotgun (WGS) entry which is preliminary data.</text>
</comment>
<dbReference type="PANTHER" id="PTHR13767">
    <property type="entry name" value="TRNA-PSEUDOURIDINE SYNTHASE"/>
    <property type="match status" value="1"/>
</dbReference>
<feature type="domain" description="Pseudouridine synthase II N-terminal" evidence="7">
    <location>
        <begin position="59"/>
        <end position="218"/>
    </location>
</feature>
<dbReference type="SUPFAM" id="SSF88697">
    <property type="entry name" value="PUA domain-like"/>
    <property type="match status" value="1"/>
</dbReference>
<evidence type="ECO:0000259" key="8">
    <source>
        <dbReference type="Pfam" id="PF09157"/>
    </source>
</evidence>
<evidence type="ECO:0000256" key="6">
    <source>
        <dbReference type="SAM" id="MobiDB-lite"/>
    </source>
</evidence>
<evidence type="ECO:0000259" key="7">
    <source>
        <dbReference type="Pfam" id="PF01509"/>
    </source>
</evidence>
<comment type="similarity">
    <text evidence="2 5">Belongs to the pseudouridine synthase TruB family. Type 1 subfamily.</text>
</comment>
<comment type="function">
    <text evidence="5">Responsible for synthesis of pseudouridine from uracil-55 in the psi GC loop of transfer RNAs.</text>
</comment>
<evidence type="ECO:0000256" key="5">
    <source>
        <dbReference type="HAMAP-Rule" id="MF_01080"/>
    </source>
</evidence>
<dbReference type="InterPro" id="IPR032819">
    <property type="entry name" value="TruB_C"/>
</dbReference>
<evidence type="ECO:0000256" key="3">
    <source>
        <dbReference type="ARBA" id="ARBA00022694"/>
    </source>
</evidence>
<feature type="domain" description="tRNA pseudouridylate synthase B C-terminal" evidence="9">
    <location>
        <begin position="219"/>
        <end position="277"/>
    </location>
</feature>
<keyword evidence="4 5" id="KW-0413">Isomerase</keyword>
<dbReference type="InterPro" id="IPR015240">
    <property type="entry name" value="tRNA_sdUridine_synth_fam1_C"/>
</dbReference>
<dbReference type="EC" id="5.4.99.25" evidence="5"/>
<dbReference type="Proteomes" id="UP001256588">
    <property type="component" value="Unassembled WGS sequence"/>
</dbReference>
<feature type="region of interest" description="Disordered" evidence="6">
    <location>
        <begin position="1"/>
        <end position="33"/>
    </location>
</feature>
<dbReference type="InterPro" id="IPR015947">
    <property type="entry name" value="PUA-like_sf"/>
</dbReference>
<proteinExistence type="inferred from homology"/>
<dbReference type="Pfam" id="PF16198">
    <property type="entry name" value="TruB_C_2"/>
    <property type="match status" value="1"/>
</dbReference>
<dbReference type="InterPro" id="IPR020103">
    <property type="entry name" value="PsdUridine_synth_cat_dom_sf"/>
</dbReference>
<dbReference type="HAMAP" id="MF_01080">
    <property type="entry name" value="TruB_bact"/>
    <property type="match status" value="1"/>
</dbReference>
<dbReference type="SUPFAM" id="SSF55120">
    <property type="entry name" value="Pseudouridine synthase"/>
    <property type="match status" value="1"/>
</dbReference>
<reference evidence="10 11" key="1">
    <citation type="submission" date="2023-07" db="EMBL/GenBank/DDBJ databases">
        <title>Sorghum-associated microbial communities from plants grown in Nebraska, USA.</title>
        <authorList>
            <person name="Schachtman D."/>
        </authorList>
    </citation>
    <scope>NUCLEOTIDE SEQUENCE [LARGE SCALE GENOMIC DNA]</scope>
    <source>
        <strain evidence="10 11">4099</strain>
    </source>
</reference>
<feature type="active site" description="Nucleophile" evidence="5">
    <location>
        <position position="74"/>
    </location>
</feature>
<dbReference type="InterPro" id="IPR014780">
    <property type="entry name" value="tRNA_psdUridine_synth_TruB"/>
</dbReference>
<dbReference type="Pfam" id="PF09157">
    <property type="entry name" value="TruB-C_2"/>
    <property type="match status" value="1"/>
</dbReference>
<accession>A0ABU1XYC5</accession>
<dbReference type="NCBIfam" id="TIGR00431">
    <property type="entry name" value="TruB"/>
    <property type="match status" value="1"/>
</dbReference>
<dbReference type="EMBL" id="JAVDWO010000010">
    <property type="protein sequence ID" value="MDR7193757.1"/>
    <property type="molecule type" value="Genomic_DNA"/>
</dbReference>
<dbReference type="CDD" id="cd21152">
    <property type="entry name" value="PUA_TruB_bacterial"/>
    <property type="match status" value="1"/>
</dbReference>